<dbReference type="GeneID" id="104590816"/>
<dbReference type="Proteomes" id="UP000189703">
    <property type="component" value="Unplaced"/>
</dbReference>
<organism evidence="2 3">
    <name type="scientific">Nelumbo nucifera</name>
    <name type="common">Sacred lotus</name>
    <dbReference type="NCBI Taxonomy" id="4432"/>
    <lineage>
        <taxon>Eukaryota</taxon>
        <taxon>Viridiplantae</taxon>
        <taxon>Streptophyta</taxon>
        <taxon>Embryophyta</taxon>
        <taxon>Tracheophyta</taxon>
        <taxon>Spermatophyta</taxon>
        <taxon>Magnoliopsida</taxon>
        <taxon>Proteales</taxon>
        <taxon>Nelumbonaceae</taxon>
        <taxon>Nelumbo</taxon>
    </lineage>
</organism>
<dbReference type="eggNOG" id="KOG0845">
    <property type="taxonomic scope" value="Eukaryota"/>
</dbReference>
<feature type="compositionally biased region" description="Low complexity" evidence="1">
    <location>
        <begin position="751"/>
        <end position="763"/>
    </location>
</feature>
<feature type="compositionally biased region" description="Polar residues" evidence="1">
    <location>
        <begin position="1200"/>
        <end position="1217"/>
    </location>
</feature>
<dbReference type="InParanoid" id="A0A1U7Z699"/>
<sequence length="1249" mass="129670">MATAAGGAYEGGAGGKFRKRPFRRAPTTPYDRPATAIRNPVEARRNGWISKLVDPASRIITKSAQLLFSSVFRKGLPAPPPGTEVNRELRLEAPEELRKETPEELRNETTEELRNETPEEIYTSGAQERVHGEGDVTNNCSDGNGINELEKILKQKTFTRDEIDHLTELLRSRTVDIPARDDKRPEPSKSQLVPVLNRVEPEYIPGQAVGVESHRLVGSISATAVSSSIEKQILEEDIASPAELAKAYMGTRLSKVSPLGLRSQALRGDVSLLSNGPLPQKSPKMSLAPRSAVRFAGVSGASENCYLTPRPRGRSAIYSMARTPYSRVHSTATVKATESIIDGYAGPSTSSQWTWENGTLSSGKQVSKRRISVLDNDIGSVGPIRRIRQKTNLMAPSKGLGLSVPGSPLLFEEPKQNISSMKLAENGDNSVPSTSIPSIPSQSTEMARKILQQLDKLVPSPKEKSSELKLAIARERSPSKLMLSMPHEHAIRSMDEVDSSKLLPSIQGTTGGVQQTLGIDSSCQKLDKVEENVPKNMGDKLAPKANGAETTMLIKGAVPAFKTADSVTSNFTSNPPQKKRAFQMSAHEDFVEMDENSRGVCSTATLLASGKGKLDTSVMENITTSSEAGATEKSPVSSAETKLPNSEAKSSVGFIFNKITDIVASEGSTLAEKKSSPSTITQPAKPAPQLLPVFSNIAPPKEPISTPIFSFGSKSVEKPFTIAPSSFNESSGPKFGAEPGSKLENFGSPATVTSTTTETVSKTGESDKSDNGQKAVDSFRKPEHFISSGLSTSTPPSILSCGASNNRSGLSNGSLATTASIFSAPAASSANQIFSTSSTSITATTTITTIPATIASSPSTSASAPSFPVAPIFQLGSSKSATVTSNSVSAPTMSGAESTDLEPRSKQASPFGSIGSSFGTSSSFAGSSSGVFTFGASATANTTNAASSSSNQSQSSNLFSAGTGSQFGAQVASAGTGLSPFTQSMPSQFGSSASSPTFGLSGSSAFSSGSSLFGSTPSKLFGSSPAFGQGTSTTFSTGANSFSSSSSATSIFGSSSQAATSSVFGSAFGTASSPATGFSFGASSTASAAATGSTPMAFGSSIGSSSGSIFSFTSASASTSASLTPSRPLFGVPNPSGTFGTASPGNDQMNVEDSMAEDTVQAPLPAVPTFSQQATTPPSFTFGSPASASTPNIFQFSTQQSSVAPQTTSPFQGSGNLEFTGGSFSLGTGGGDKPNRKFIKVKRDKQRKR</sequence>
<evidence type="ECO:0000313" key="3">
    <source>
        <dbReference type="RefSeq" id="XP_010247875.1"/>
    </source>
</evidence>
<dbReference type="FunCoup" id="A0A1U7Z699">
    <property type="interactions" value="1784"/>
</dbReference>
<gene>
    <name evidence="3" type="primary">LOC104590816</name>
</gene>
<feature type="compositionally biased region" description="Basic and acidic residues" evidence="1">
    <location>
        <begin position="764"/>
        <end position="779"/>
    </location>
</feature>
<evidence type="ECO:0000313" key="2">
    <source>
        <dbReference type="Proteomes" id="UP000189703"/>
    </source>
</evidence>
<dbReference type="PANTHER" id="PTHR33416:SF20">
    <property type="entry name" value="NUCLEAR PORE COMPLEX PROTEIN NUP1"/>
    <property type="match status" value="1"/>
</dbReference>
<feature type="region of interest" description="Disordered" evidence="1">
    <location>
        <begin position="724"/>
        <end position="779"/>
    </location>
</feature>
<feature type="region of interest" description="Disordered" evidence="1">
    <location>
        <begin position="1"/>
        <end position="34"/>
    </location>
</feature>
<dbReference type="GO" id="GO:0071763">
    <property type="term" value="P:nuclear membrane organization"/>
    <property type="evidence" value="ECO:0000318"/>
    <property type="project" value="GO_Central"/>
</dbReference>
<dbReference type="PANTHER" id="PTHR33416">
    <property type="entry name" value="NUCLEAR PORE COMPLEX PROTEIN NUP1"/>
    <property type="match status" value="1"/>
</dbReference>
<feature type="region of interest" description="Disordered" evidence="1">
    <location>
        <begin position="95"/>
        <end position="115"/>
    </location>
</feature>
<dbReference type="AlphaFoldDB" id="A0A1U7Z699"/>
<dbReference type="RefSeq" id="XP_010247875.1">
    <property type="nucleotide sequence ID" value="XM_010249573.2"/>
</dbReference>
<feature type="region of interest" description="Disordered" evidence="1">
    <location>
        <begin position="624"/>
        <end position="644"/>
    </location>
</feature>
<dbReference type="OMA" id="PMFGNSA"/>
<protein>
    <submittedName>
        <fullName evidence="3">Nuclear pore complex protein NUP1-like isoform X1</fullName>
    </submittedName>
</protein>
<dbReference type="KEGG" id="nnu:104590816"/>
<name>A0A1U7Z699_NELNU</name>
<dbReference type="GO" id="GO:0005635">
    <property type="term" value="C:nuclear envelope"/>
    <property type="evidence" value="ECO:0000318"/>
    <property type="project" value="GO_Central"/>
</dbReference>
<accession>A0A1U7Z699</accession>
<dbReference type="OrthoDB" id="653468at2759"/>
<feature type="compositionally biased region" description="Basic residues" evidence="1">
    <location>
        <begin position="1236"/>
        <end position="1249"/>
    </location>
</feature>
<feature type="region of interest" description="Disordered" evidence="1">
    <location>
        <begin position="1200"/>
        <end position="1249"/>
    </location>
</feature>
<evidence type="ECO:0000256" key="1">
    <source>
        <dbReference type="SAM" id="MobiDB-lite"/>
    </source>
</evidence>
<dbReference type="STRING" id="4432.A0A1U7Z699"/>
<feature type="region of interest" description="Disordered" evidence="1">
    <location>
        <begin position="883"/>
        <end position="912"/>
    </location>
</feature>
<feature type="compositionally biased region" description="Polar residues" evidence="1">
    <location>
        <begin position="883"/>
        <end position="897"/>
    </location>
</feature>
<feature type="region of interest" description="Disordered" evidence="1">
    <location>
        <begin position="667"/>
        <end position="686"/>
    </location>
</feature>
<reference evidence="3" key="1">
    <citation type="submission" date="2025-08" db="UniProtKB">
        <authorList>
            <consortium name="RefSeq"/>
        </authorList>
    </citation>
    <scope>IDENTIFICATION</scope>
</reference>
<keyword evidence="2" id="KW-1185">Reference proteome</keyword>
<proteinExistence type="predicted"/>